<dbReference type="PANTHER" id="PTHR47331">
    <property type="entry name" value="PHD-TYPE DOMAIN-CONTAINING PROTEIN"/>
    <property type="match status" value="1"/>
</dbReference>
<dbReference type="Gene3D" id="3.30.420.10">
    <property type="entry name" value="Ribonuclease H-like superfamily/Ribonuclease H"/>
    <property type="match status" value="1"/>
</dbReference>
<evidence type="ECO:0000259" key="1">
    <source>
        <dbReference type="PROSITE" id="PS50994"/>
    </source>
</evidence>
<dbReference type="Pfam" id="PF17921">
    <property type="entry name" value="Integrase_H2C2"/>
    <property type="match status" value="1"/>
</dbReference>
<protein>
    <recommendedName>
        <fullName evidence="1">Integrase catalytic domain-containing protein</fullName>
    </recommendedName>
</protein>
<dbReference type="InterPro" id="IPR012337">
    <property type="entry name" value="RNaseH-like_sf"/>
</dbReference>
<proteinExistence type="predicted"/>
<dbReference type="GO" id="GO:0003676">
    <property type="term" value="F:nucleic acid binding"/>
    <property type="evidence" value="ECO:0007669"/>
    <property type="project" value="InterPro"/>
</dbReference>
<dbReference type="AlphaFoldDB" id="A0A2B4S767"/>
<evidence type="ECO:0000313" key="3">
    <source>
        <dbReference type="Proteomes" id="UP000225706"/>
    </source>
</evidence>
<name>A0A2B4S767_STYPI</name>
<comment type="caution">
    <text evidence="2">The sequence shown here is derived from an EMBL/GenBank/DDBJ whole genome shotgun (WGS) entry which is preliminary data.</text>
</comment>
<dbReference type="Gene3D" id="1.10.340.70">
    <property type="match status" value="1"/>
</dbReference>
<dbReference type="InterPro" id="IPR036397">
    <property type="entry name" value="RNaseH_sf"/>
</dbReference>
<keyword evidence="3" id="KW-1185">Reference proteome</keyword>
<organism evidence="2 3">
    <name type="scientific">Stylophora pistillata</name>
    <name type="common">Smooth cauliflower coral</name>
    <dbReference type="NCBI Taxonomy" id="50429"/>
    <lineage>
        <taxon>Eukaryota</taxon>
        <taxon>Metazoa</taxon>
        <taxon>Cnidaria</taxon>
        <taxon>Anthozoa</taxon>
        <taxon>Hexacorallia</taxon>
        <taxon>Scleractinia</taxon>
        <taxon>Astrocoeniina</taxon>
        <taxon>Pocilloporidae</taxon>
        <taxon>Stylophora</taxon>
    </lineage>
</organism>
<gene>
    <name evidence="2" type="ORF">AWC38_SpisGene10489</name>
</gene>
<dbReference type="EMBL" id="LSMT01000164">
    <property type="protein sequence ID" value="PFX24893.1"/>
    <property type="molecule type" value="Genomic_DNA"/>
</dbReference>
<evidence type="ECO:0000313" key="2">
    <source>
        <dbReference type="EMBL" id="PFX24893.1"/>
    </source>
</evidence>
<dbReference type="InterPro" id="IPR041588">
    <property type="entry name" value="Integrase_H2C2"/>
</dbReference>
<sequence length="511" mass="57949">MTPLLSRDDDMTAWLKHKYKGSGTSGREEDRVIPKLQLQKYCPTDENPSHFLTRGISAHQLKTSLLWKHGPTWLPNRSQWPSWPTAELFHLLATETSTDESTTNDTVPVQQRGLHRLINPSDFSSLPKLLRITAYVFRFVPLLQRKFSQQGPVTAMEYDRATTVWMKNRQSVVFHAQVDNLLSKSRYRTTLVRQLGLFLDDNGLLRCAGGIHNAPLSDNTKFPVLLPSKDRFTDLVIHSTHVKQLHAGVNSTLTALRQSYWVPSGRQRVKTLIDKCLTCRKVSGSAYNQPDPPPHPKSRMQQTQPFEVTGVDYTGALYVRNAGIETKVYICLFTCATTRALHLEVVEDLTVEAFLLAFRRFASRKSVPRKLISDNASTFVSASNELKELFQSHTLKETLAKEGIEWLFIPKKAPWYGGLWERLVVGLTKSTNKKVLGRAAVNLCTLQTIVLEVEEILIDRALTYVSSDIKDEEALTPANILYDRRITSLPHALVDNDEFNDSTYQTKTQIS</sequence>
<dbReference type="Proteomes" id="UP000225706">
    <property type="component" value="Unassembled WGS sequence"/>
</dbReference>
<dbReference type="SUPFAM" id="SSF53098">
    <property type="entry name" value="Ribonuclease H-like"/>
    <property type="match status" value="1"/>
</dbReference>
<feature type="domain" description="Integrase catalytic" evidence="1">
    <location>
        <begin position="301"/>
        <end position="485"/>
    </location>
</feature>
<dbReference type="PROSITE" id="PS50994">
    <property type="entry name" value="INTEGRASE"/>
    <property type="match status" value="1"/>
</dbReference>
<reference evidence="3" key="1">
    <citation type="journal article" date="2017" name="bioRxiv">
        <title>Comparative analysis of the genomes of Stylophora pistillata and Acropora digitifera provides evidence for extensive differences between species of corals.</title>
        <authorList>
            <person name="Voolstra C.R."/>
            <person name="Li Y."/>
            <person name="Liew Y.J."/>
            <person name="Baumgarten S."/>
            <person name="Zoccola D."/>
            <person name="Flot J.-F."/>
            <person name="Tambutte S."/>
            <person name="Allemand D."/>
            <person name="Aranda M."/>
        </authorList>
    </citation>
    <scope>NUCLEOTIDE SEQUENCE [LARGE SCALE GENOMIC DNA]</scope>
</reference>
<dbReference type="GO" id="GO:0015074">
    <property type="term" value="P:DNA integration"/>
    <property type="evidence" value="ECO:0007669"/>
    <property type="project" value="InterPro"/>
</dbReference>
<dbReference type="InterPro" id="IPR001584">
    <property type="entry name" value="Integrase_cat-core"/>
</dbReference>
<accession>A0A2B4S767</accession>
<dbReference type="OrthoDB" id="5973968at2759"/>
<dbReference type="STRING" id="50429.A0A2B4S767"/>